<reference evidence="2 3" key="1">
    <citation type="submission" date="2023-01" db="EMBL/GenBank/DDBJ databases">
        <authorList>
            <person name="Whitehead M."/>
        </authorList>
    </citation>
    <scope>NUCLEOTIDE SEQUENCE [LARGE SCALE GENOMIC DNA]</scope>
</reference>
<evidence type="ECO:0000313" key="3">
    <source>
        <dbReference type="Proteomes" id="UP001160148"/>
    </source>
</evidence>
<organism evidence="2 3">
    <name type="scientific">Macrosiphum euphorbiae</name>
    <name type="common">potato aphid</name>
    <dbReference type="NCBI Taxonomy" id="13131"/>
    <lineage>
        <taxon>Eukaryota</taxon>
        <taxon>Metazoa</taxon>
        <taxon>Ecdysozoa</taxon>
        <taxon>Arthropoda</taxon>
        <taxon>Hexapoda</taxon>
        <taxon>Insecta</taxon>
        <taxon>Pterygota</taxon>
        <taxon>Neoptera</taxon>
        <taxon>Paraneoptera</taxon>
        <taxon>Hemiptera</taxon>
        <taxon>Sternorrhyncha</taxon>
        <taxon>Aphidomorpha</taxon>
        <taxon>Aphidoidea</taxon>
        <taxon>Aphididae</taxon>
        <taxon>Macrosiphini</taxon>
        <taxon>Macrosiphum</taxon>
    </lineage>
</organism>
<sequence>MLMDELDIHLKMPRVSAHQKNRSNPNNINNCEDYFRITIFIGDILPKNVFDTLDACCRIIFPTIKSLISILASLPISTASAERSFSTLRRLKTWLRSRMSEHRLTGLALLHTHKDIIVNIEEVINRFANEKKKETYNYYYNYTYF</sequence>
<keyword evidence="3" id="KW-1185">Reference proteome</keyword>
<evidence type="ECO:0000259" key="1">
    <source>
        <dbReference type="Pfam" id="PF05699"/>
    </source>
</evidence>
<dbReference type="GO" id="GO:0046983">
    <property type="term" value="F:protein dimerization activity"/>
    <property type="evidence" value="ECO:0007669"/>
    <property type="project" value="InterPro"/>
</dbReference>
<gene>
    <name evidence="2" type="ORF">MEUPH1_LOCUS2404</name>
</gene>
<evidence type="ECO:0000313" key="2">
    <source>
        <dbReference type="EMBL" id="CAI6345378.1"/>
    </source>
</evidence>
<dbReference type="PANTHER" id="PTHR46289">
    <property type="entry name" value="52 KDA REPRESSOR OF THE INHIBITOR OF THE PROTEIN KINASE-LIKE PROTEIN-RELATED"/>
    <property type="match status" value="1"/>
</dbReference>
<dbReference type="AlphaFoldDB" id="A0AAV0VMG2"/>
<comment type="caution">
    <text evidence="2">The sequence shown here is derived from an EMBL/GenBank/DDBJ whole genome shotgun (WGS) entry which is preliminary data.</text>
</comment>
<dbReference type="EMBL" id="CARXXK010000001">
    <property type="protein sequence ID" value="CAI6345378.1"/>
    <property type="molecule type" value="Genomic_DNA"/>
</dbReference>
<dbReference type="InterPro" id="IPR052958">
    <property type="entry name" value="IFN-induced_PKR_regulator"/>
</dbReference>
<feature type="domain" description="HAT C-terminal dimerisation" evidence="1">
    <location>
        <begin position="61"/>
        <end position="115"/>
    </location>
</feature>
<name>A0AAV0VMG2_9HEMI</name>
<dbReference type="InterPro" id="IPR012337">
    <property type="entry name" value="RNaseH-like_sf"/>
</dbReference>
<proteinExistence type="predicted"/>
<dbReference type="Pfam" id="PF05699">
    <property type="entry name" value="Dimer_Tnp_hAT"/>
    <property type="match status" value="1"/>
</dbReference>
<accession>A0AAV0VMG2</accession>
<dbReference type="Proteomes" id="UP001160148">
    <property type="component" value="Unassembled WGS sequence"/>
</dbReference>
<dbReference type="SUPFAM" id="SSF53098">
    <property type="entry name" value="Ribonuclease H-like"/>
    <property type="match status" value="1"/>
</dbReference>
<dbReference type="PANTHER" id="PTHR46289:SF14">
    <property type="entry name" value="DUF4371 DOMAIN-CONTAINING PROTEIN"/>
    <property type="match status" value="1"/>
</dbReference>
<protein>
    <recommendedName>
        <fullName evidence="1">HAT C-terminal dimerisation domain-containing protein</fullName>
    </recommendedName>
</protein>
<dbReference type="InterPro" id="IPR008906">
    <property type="entry name" value="HATC_C_dom"/>
</dbReference>